<proteinExistence type="predicted"/>
<accession>A0ABU3SXX8</accession>
<dbReference type="NCBIfam" id="TIGR04102">
    <property type="entry name" value="SWIM_PBPRA1643"/>
    <property type="match status" value="1"/>
</dbReference>
<sequence length="115" mass="12296">MLRCQTNFFKGRQDARQSHIKYGSGQNAARISGSKKYPLALVVTNEARKLEVEALVADAGLHAMVTVDSADGAVESIAELTVILNKPRSVTAIKVPARNDPCSCGSGNKYKKCCG</sequence>
<dbReference type="InterPro" id="IPR004027">
    <property type="entry name" value="SEC_C_motif"/>
</dbReference>
<dbReference type="EMBL" id="JAWDIO010000002">
    <property type="protein sequence ID" value="MDU0354777.1"/>
    <property type="molecule type" value="Genomic_DNA"/>
</dbReference>
<dbReference type="Proteomes" id="UP001247805">
    <property type="component" value="Unassembled WGS sequence"/>
</dbReference>
<dbReference type="InterPro" id="IPR026368">
    <property type="entry name" value="SWIM_PBPRA1643"/>
</dbReference>
<comment type="caution">
    <text evidence="1">The sequence shown here is derived from an EMBL/GenBank/DDBJ whole genome shotgun (WGS) entry which is preliminary data.</text>
</comment>
<keyword evidence="2" id="KW-1185">Reference proteome</keyword>
<protein>
    <submittedName>
        <fullName evidence="1">SEC-C metal-binding domain-containing protein</fullName>
    </submittedName>
</protein>
<gene>
    <name evidence="1" type="ORF">RS130_13375</name>
</gene>
<dbReference type="Gene3D" id="3.10.450.50">
    <property type="match status" value="1"/>
</dbReference>
<evidence type="ECO:0000313" key="1">
    <source>
        <dbReference type="EMBL" id="MDU0354777.1"/>
    </source>
</evidence>
<name>A0ABU3SXX8_9ALTE</name>
<evidence type="ECO:0000313" key="2">
    <source>
        <dbReference type="Proteomes" id="UP001247805"/>
    </source>
</evidence>
<dbReference type="SUPFAM" id="SSF103642">
    <property type="entry name" value="Sec-C motif"/>
    <property type="match status" value="1"/>
</dbReference>
<organism evidence="1 2">
    <name type="scientific">Paraglaciecola aquimarina</name>
    <dbReference type="NCBI Taxonomy" id="1235557"/>
    <lineage>
        <taxon>Bacteria</taxon>
        <taxon>Pseudomonadati</taxon>
        <taxon>Pseudomonadota</taxon>
        <taxon>Gammaproteobacteria</taxon>
        <taxon>Alteromonadales</taxon>
        <taxon>Alteromonadaceae</taxon>
        <taxon>Paraglaciecola</taxon>
    </lineage>
</organism>
<dbReference type="Pfam" id="PF02810">
    <property type="entry name" value="SEC-C"/>
    <property type="match status" value="1"/>
</dbReference>
<reference evidence="1 2" key="1">
    <citation type="submission" date="2023-10" db="EMBL/GenBank/DDBJ databases">
        <title>Glaciecola aquimarina strain GGW-M5 nov., isolated from a coastal seawater.</title>
        <authorList>
            <person name="Bayburt H."/>
            <person name="Kim J.M."/>
            <person name="Choi B.J."/>
            <person name="Jeon C.O."/>
        </authorList>
    </citation>
    <scope>NUCLEOTIDE SEQUENCE [LARGE SCALE GENOMIC DNA]</scope>
    <source>
        <strain evidence="1 2">KCTC 32108</strain>
    </source>
</reference>